<dbReference type="Proteomes" id="UP000007807">
    <property type="component" value="Chromosome"/>
</dbReference>
<name>F4BU00_METSG</name>
<dbReference type="STRING" id="990316.MCON_0124"/>
<feature type="transmembrane region" description="Helical" evidence="1">
    <location>
        <begin position="21"/>
        <end position="45"/>
    </location>
</feature>
<keyword evidence="1" id="KW-0812">Transmembrane</keyword>
<dbReference type="EMBL" id="CP002565">
    <property type="protein sequence ID" value="AEB67033.1"/>
    <property type="molecule type" value="Genomic_DNA"/>
</dbReference>
<keyword evidence="3" id="KW-1185">Reference proteome</keyword>
<keyword evidence="1" id="KW-1133">Transmembrane helix</keyword>
<dbReference type="HOGENOM" id="CLU_2949279_0_0_2"/>
<gene>
    <name evidence="2" type="ordered locus">MCON_0124</name>
</gene>
<dbReference type="AlphaFoldDB" id="F4BU00"/>
<evidence type="ECO:0000313" key="3">
    <source>
        <dbReference type="Proteomes" id="UP000007807"/>
    </source>
</evidence>
<evidence type="ECO:0000256" key="1">
    <source>
        <dbReference type="SAM" id="Phobius"/>
    </source>
</evidence>
<evidence type="ECO:0000313" key="2">
    <source>
        <dbReference type="EMBL" id="AEB67033.1"/>
    </source>
</evidence>
<dbReference type="InParanoid" id="F4BU00"/>
<sequence>MAIGTLVSLFSRYLRGAADEVLLGLAYIIHILKAFPLIIILAAHINPINWNSILGAGHI</sequence>
<keyword evidence="1" id="KW-0472">Membrane</keyword>
<accession>F4BU00</accession>
<proteinExistence type="predicted"/>
<dbReference type="KEGG" id="mcj:MCON_0124"/>
<protein>
    <submittedName>
        <fullName evidence="2">Conserved domain protein</fullName>
    </submittedName>
</protein>
<organism evidence="2 3">
    <name type="scientific">Methanothrix soehngenii (strain ATCC 5969 / DSM 3671 / JCM 10134 / NBRC 103675 / OCM 69 / GP-6)</name>
    <name type="common">Methanosaeta concilii</name>
    <dbReference type="NCBI Taxonomy" id="990316"/>
    <lineage>
        <taxon>Archaea</taxon>
        <taxon>Methanobacteriati</taxon>
        <taxon>Methanobacteriota</taxon>
        <taxon>Stenosarchaea group</taxon>
        <taxon>Methanomicrobia</taxon>
        <taxon>Methanotrichales</taxon>
        <taxon>Methanotrichaceae</taxon>
        <taxon>Methanothrix</taxon>
    </lineage>
</organism>
<reference evidence="2 3" key="1">
    <citation type="journal article" date="2011" name="J. Bacteriol.">
        <title>Complete genome sequence of Methanosaeta concilii, a specialist in aceticlastic methanogenesis.</title>
        <authorList>
            <person name="Barber R.D."/>
            <person name="Zhang L."/>
            <person name="Harnack M."/>
            <person name="Olson M.V."/>
            <person name="Kaul R."/>
            <person name="Ingram-Smith C."/>
            <person name="Smith K.S."/>
        </authorList>
    </citation>
    <scope>NUCLEOTIDE SEQUENCE [LARGE SCALE GENOMIC DNA]</scope>
    <source>
        <strain evidence="3">ATCC 5969 / DSM 3671 / JCM 10134 / NBRC 103675 / OCM 69 / GP-6</strain>
    </source>
</reference>